<keyword evidence="2" id="KW-0812">Transmembrane</keyword>
<evidence type="ECO:0000256" key="2">
    <source>
        <dbReference type="SAM" id="Phobius"/>
    </source>
</evidence>
<feature type="region of interest" description="Disordered" evidence="1">
    <location>
        <begin position="699"/>
        <end position="927"/>
    </location>
</feature>
<evidence type="ECO:0000313" key="3">
    <source>
        <dbReference type="EMBL" id="KAB2574799.1"/>
    </source>
</evidence>
<feature type="compositionally biased region" description="Low complexity" evidence="1">
    <location>
        <begin position="793"/>
        <end position="821"/>
    </location>
</feature>
<feature type="compositionally biased region" description="Low complexity" evidence="1">
    <location>
        <begin position="627"/>
        <end position="636"/>
    </location>
</feature>
<dbReference type="Proteomes" id="UP000325902">
    <property type="component" value="Unassembled WGS sequence"/>
</dbReference>
<dbReference type="AlphaFoldDB" id="A0A5N5DAL4"/>
<feature type="region of interest" description="Disordered" evidence="1">
    <location>
        <begin position="627"/>
        <end position="681"/>
    </location>
</feature>
<feature type="compositionally biased region" description="Basic and acidic residues" evidence="1">
    <location>
        <begin position="826"/>
        <end position="854"/>
    </location>
</feature>
<feature type="compositionally biased region" description="Low complexity" evidence="1">
    <location>
        <begin position="727"/>
        <end position="742"/>
    </location>
</feature>
<organism evidence="3 4">
    <name type="scientific">Lasiodiplodia theobromae</name>
    <dbReference type="NCBI Taxonomy" id="45133"/>
    <lineage>
        <taxon>Eukaryota</taxon>
        <taxon>Fungi</taxon>
        <taxon>Dikarya</taxon>
        <taxon>Ascomycota</taxon>
        <taxon>Pezizomycotina</taxon>
        <taxon>Dothideomycetes</taxon>
        <taxon>Dothideomycetes incertae sedis</taxon>
        <taxon>Botryosphaeriales</taxon>
        <taxon>Botryosphaeriaceae</taxon>
        <taxon>Lasiodiplodia</taxon>
    </lineage>
</organism>
<feature type="region of interest" description="Disordered" evidence="1">
    <location>
        <begin position="471"/>
        <end position="505"/>
    </location>
</feature>
<protein>
    <submittedName>
        <fullName evidence="3">Uncharacterized protein</fullName>
    </submittedName>
</protein>
<dbReference type="OrthoDB" id="3540210at2759"/>
<evidence type="ECO:0000313" key="4">
    <source>
        <dbReference type="Proteomes" id="UP000325902"/>
    </source>
</evidence>
<feature type="compositionally biased region" description="Low complexity" evidence="1">
    <location>
        <begin position="477"/>
        <end position="494"/>
    </location>
</feature>
<feature type="compositionally biased region" description="Gly residues" evidence="1">
    <location>
        <begin position="763"/>
        <end position="775"/>
    </location>
</feature>
<name>A0A5N5DAL4_9PEZI</name>
<gene>
    <name evidence="3" type="ORF">DBV05_g6506</name>
</gene>
<dbReference type="EMBL" id="VCHE01000039">
    <property type="protein sequence ID" value="KAB2574799.1"/>
    <property type="molecule type" value="Genomic_DNA"/>
</dbReference>
<keyword evidence="2" id="KW-1133">Transmembrane helix</keyword>
<comment type="caution">
    <text evidence="3">The sequence shown here is derived from an EMBL/GenBank/DDBJ whole genome shotgun (WGS) entry which is preliminary data.</text>
</comment>
<proteinExistence type="predicted"/>
<feature type="compositionally biased region" description="Basic residues" evidence="1">
    <location>
        <begin position="917"/>
        <end position="927"/>
    </location>
</feature>
<sequence>MIATSFGDEVLISSPDCGYTNAQLDNPNTLASQTFEPYLRQNALSYAQYAQQCYNTNASTVVDCSQFVRKNLLGTSKTDATCAFGGHICQDDSSNLDLDTGLLDSNEDFGLNAPPEETFQYRRRIQCAPLKTEGYQKQVRMPSNRKYMRYYYGKRTSGPARDDNYTYEYYNDALKVLLETNMTSDHPDYSLSGFYSFSVNSSISTSASNFEPIPPLNIPNADVSLFFLSGNQVIYTAPTNDSWYRGNRLVSEAAAILPPNPGVQGPYFSSEAASPLACAVQEQYCSASLPSTADQRCSPLASSADALANITAMLQDDEVALQRFKWLAAATTGRALDLPTAVGRLGVQLLTARDRLQGGVQGGLLPDDQWQKDVMHWHATTMAQLQGLFVETATGPPGDGVLLPWLVRPSSPVERAMCQNQKILSPAHTSFALFPLILILALGALIILTSWILPPLLIFIARRRLLSTTYHPHHRPSTSSSSSSTSTSSSSSSPESPPPTDTTITPITTTTVIAATAPPAPFFVDPTTYARYEWLATSTPQLVRLAHEGVHGVGVPWTRAGRSVPVTVRKATPVPTPAPTVPTTPTIASAAAAAAAAAAANSGGGAGVSGGMSGGEKAAATAGAAAATSTSSTSGGLAVFDLSDPKHPRLAPPPPPRPKVKAKPKEKVKVKPLPKKPPVLEVPLASGAVGGSGGLGGAGAEGAGSNSAGGAGGSGSGGNDVEMRTRPLSLSSSQQQPKLLPQIRLREVSGSESSENTAVGEGDALGPGLGLGVNLGGSSSSGADVGGGGGGDIVVAASSSSTTAAAAAAAAALAAAVAGTSTIGGQDREKREKERQERAEERRREREREDELLREPLLPDYENWPLPPSGSLTPTLPGGGGEGEGGRKEGGSAVEGSAAAGAGASVPRSGSSDALQVKKKRLSPAFL</sequence>
<accession>A0A5N5DAL4</accession>
<keyword evidence="4" id="KW-1185">Reference proteome</keyword>
<evidence type="ECO:0000256" key="1">
    <source>
        <dbReference type="SAM" id="MobiDB-lite"/>
    </source>
</evidence>
<reference evidence="3 4" key="1">
    <citation type="journal article" date="2019" name="Sci. Rep.">
        <title>A multi-omics analysis of the grapevine pathogen Lasiodiplodia theobromae reveals that temperature affects the expression of virulence- and pathogenicity-related genes.</title>
        <authorList>
            <person name="Felix C."/>
            <person name="Meneses R."/>
            <person name="Goncalves M.F.M."/>
            <person name="Tilleman L."/>
            <person name="Duarte A.S."/>
            <person name="Jorrin-Novo J.V."/>
            <person name="Van de Peer Y."/>
            <person name="Deforce D."/>
            <person name="Van Nieuwerburgh F."/>
            <person name="Esteves A.C."/>
            <person name="Alves A."/>
        </authorList>
    </citation>
    <scope>NUCLEOTIDE SEQUENCE [LARGE SCALE GENOMIC DNA]</scope>
    <source>
        <strain evidence="3 4">LA-SOL3</strain>
    </source>
</reference>
<feature type="compositionally biased region" description="Gly residues" evidence="1">
    <location>
        <begin position="699"/>
        <end position="718"/>
    </location>
</feature>
<feature type="transmembrane region" description="Helical" evidence="2">
    <location>
        <begin position="431"/>
        <end position="460"/>
    </location>
</feature>
<feature type="compositionally biased region" description="Low complexity" evidence="1">
    <location>
        <begin position="891"/>
        <end position="912"/>
    </location>
</feature>
<keyword evidence="2" id="KW-0472">Membrane</keyword>